<dbReference type="SUPFAM" id="SSF53335">
    <property type="entry name" value="S-adenosyl-L-methionine-dependent methyltransferases"/>
    <property type="match status" value="1"/>
</dbReference>
<dbReference type="GO" id="GO:0008168">
    <property type="term" value="F:methyltransferase activity"/>
    <property type="evidence" value="ECO:0007669"/>
    <property type="project" value="UniProtKB-KW"/>
</dbReference>
<dbReference type="Pfam" id="PF13649">
    <property type="entry name" value="Methyltransf_25"/>
    <property type="match status" value="1"/>
</dbReference>
<dbReference type="InterPro" id="IPR041698">
    <property type="entry name" value="Methyltransf_25"/>
</dbReference>
<protein>
    <submittedName>
        <fullName evidence="5">Class I SAM-dependent methyltransferase</fullName>
        <ecNumber evidence="5">2.1.-.-</ecNumber>
    </submittedName>
</protein>
<sequence>MALAQDPHAHAALPHSAASGQGGTTQSHAPDPRHGGYPDDGHVAAHAHSDGQERDHVHGDGHGHGHGDGLQEMLDLDAEVAAGPLAELIGRIAELSGNPVRDVLDLGAGTGSGAFALLRHFPEARVTAIDTSEEMLRHLGESARRHGLADRVRPRQADLDTGWPETGPADLIWASSSMHHMTDPDQVLRDIRATLRPGGLLTMIEMESMPRFLPDDLGIGRPGLEARCHTLMEQARNEHLPHMGSDWAARLTAVGFRIIESRDLTVDLPAPPTDTAVRYAYATLRRFRAGLTDRLSPDDQTTLDALLTDDGPNSLRTRPDLAVHSTRSVWIATPS</sequence>
<dbReference type="EMBL" id="JASCTH010000013">
    <property type="protein sequence ID" value="MDI6101101.1"/>
    <property type="molecule type" value="Genomic_DNA"/>
</dbReference>
<evidence type="ECO:0000256" key="1">
    <source>
        <dbReference type="ARBA" id="ARBA00022603"/>
    </source>
</evidence>
<dbReference type="CDD" id="cd02440">
    <property type="entry name" value="AdoMet_MTases"/>
    <property type="match status" value="1"/>
</dbReference>
<evidence type="ECO:0000259" key="4">
    <source>
        <dbReference type="Pfam" id="PF13649"/>
    </source>
</evidence>
<keyword evidence="6" id="KW-1185">Reference proteome</keyword>
<evidence type="ECO:0000256" key="2">
    <source>
        <dbReference type="ARBA" id="ARBA00022679"/>
    </source>
</evidence>
<evidence type="ECO:0000313" key="5">
    <source>
        <dbReference type="EMBL" id="MDI6101101.1"/>
    </source>
</evidence>
<feature type="compositionally biased region" description="Low complexity" evidence="3">
    <location>
        <begin position="10"/>
        <end position="19"/>
    </location>
</feature>
<evidence type="ECO:0000313" key="6">
    <source>
        <dbReference type="Proteomes" id="UP001241758"/>
    </source>
</evidence>
<feature type="compositionally biased region" description="Basic and acidic residues" evidence="3">
    <location>
        <begin position="30"/>
        <end position="69"/>
    </location>
</feature>
<feature type="region of interest" description="Disordered" evidence="3">
    <location>
        <begin position="1"/>
        <end position="69"/>
    </location>
</feature>
<keyword evidence="2 5" id="KW-0808">Transferase</keyword>
<organism evidence="5 6">
    <name type="scientific">Actinoplanes sandaracinus</name>
    <dbReference type="NCBI Taxonomy" id="3045177"/>
    <lineage>
        <taxon>Bacteria</taxon>
        <taxon>Bacillati</taxon>
        <taxon>Actinomycetota</taxon>
        <taxon>Actinomycetes</taxon>
        <taxon>Micromonosporales</taxon>
        <taxon>Micromonosporaceae</taxon>
        <taxon>Actinoplanes</taxon>
    </lineage>
</organism>
<evidence type="ECO:0000256" key="3">
    <source>
        <dbReference type="SAM" id="MobiDB-lite"/>
    </source>
</evidence>
<reference evidence="5 6" key="1">
    <citation type="submission" date="2023-05" db="EMBL/GenBank/DDBJ databases">
        <title>Actinoplanes sp. NEAU-A12 genome sequencing.</title>
        <authorList>
            <person name="Wang Z.-S."/>
        </authorList>
    </citation>
    <scope>NUCLEOTIDE SEQUENCE [LARGE SCALE GENOMIC DNA]</scope>
    <source>
        <strain evidence="5 6">NEAU-A12</strain>
    </source>
</reference>
<dbReference type="PANTHER" id="PTHR43861">
    <property type="entry name" value="TRANS-ACONITATE 2-METHYLTRANSFERASE-RELATED"/>
    <property type="match status" value="1"/>
</dbReference>
<comment type="caution">
    <text evidence="5">The sequence shown here is derived from an EMBL/GenBank/DDBJ whole genome shotgun (WGS) entry which is preliminary data.</text>
</comment>
<dbReference type="RefSeq" id="WP_282761934.1">
    <property type="nucleotide sequence ID" value="NZ_JASCTH010000013.1"/>
</dbReference>
<dbReference type="PANTHER" id="PTHR43861:SF1">
    <property type="entry name" value="TRANS-ACONITATE 2-METHYLTRANSFERASE"/>
    <property type="match status" value="1"/>
</dbReference>
<keyword evidence="1 5" id="KW-0489">Methyltransferase</keyword>
<dbReference type="Gene3D" id="3.40.50.150">
    <property type="entry name" value="Vaccinia Virus protein VP39"/>
    <property type="match status" value="1"/>
</dbReference>
<name>A0ABT6WN25_9ACTN</name>
<gene>
    <name evidence="5" type="ORF">QLQ12_21030</name>
</gene>
<feature type="domain" description="Methyltransferase" evidence="4">
    <location>
        <begin position="103"/>
        <end position="199"/>
    </location>
</feature>
<accession>A0ABT6WN25</accession>
<dbReference type="EC" id="2.1.-.-" evidence="5"/>
<proteinExistence type="predicted"/>
<dbReference type="InterPro" id="IPR029063">
    <property type="entry name" value="SAM-dependent_MTases_sf"/>
</dbReference>
<dbReference type="Proteomes" id="UP001241758">
    <property type="component" value="Unassembled WGS sequence"/>
</dbReference>
<dbReference type="GO" id="GO:0032259">
    <property type="term" value="P:methylation"/>
    <property type="evidence" value="ECO:0007669"/>
    <property type="project" value="UniProtKB-KW"/>
</dbReference>